<feature type="region of interest" description="Disordered" evidence="1">
    <location>
        <begin position="39"/>
        <end position="125"/>
    </location>
</feature>
<proteinExistence type="predicted"/>
<dbReference type="Proteomes" id="UP000540989">
    <property type="component" value="Unassembled WGS sequence"/>
</dbReference>
<organism evidence="3 4">
    <name type="scientific">Granulicella aggregans</name>
    <dbReference type="NCBI Taxonomy" id="474949"/>
    <lineage>
        <taxon>Bacteria</taxon>
        <taxon>Pseudomonadati</taxon>
        <taxon>Acidobacteriota</taxon>
        <taxon>Terriglobia</taxon>
        <taxon>Terriglobales</taxon>
        <taxon>Acidobacteriaceae</taxon>
        <taxon>Granulicella</taxon>
    </lineage>
</organism>
<evidence type="ECO:0000256" key="1">
    <source>
        <dbReference type="SAM" id="MobiDB-lite"/>
    </source>
</evidence>
<protein>
    <recommendedName>
        <fullName evidence="5">Lipoprotein</fullName>
    </recommendedName>
</protein>
<feature type="signal peptide" evidence="2">
    <location>
        <begin position="1"/>
        <end position="22"/>
    </location>
</feature>
<keyword evidence="2" id="KW-0732">Signal</keyword>
<sequence length="191" mass="20019">MTQLRTNIGASTGLALMCALLAGCLHQQTAPALAPHAKTPNIYVPPPDQADLPPMDSKPPAGVTDAKPVVAEEVKPKKRPKKQPSTTPPTPTVATTNPPVEMPPPDSAKLGALGSGIDASPGQQKDVADKISAVEKRIIDLPGTVQDHEQRQIAKVRLFLKEASDALKGGDVEGARILATKADLLVDDVQK</sequence>
<accession>A0A7W7ZFI6</accession>
<reference evidence="3 4" key="1">
    <citation type="submission" date="2020-08" db="EMBL/GenBank/DDBJ databases">
        <title>Genomic Encyclopedia of Type Strains, Phase IV (KMG-V): Genome sequencing to study the core and pangenomes of soil and plant-associated prokaryotes.</title>
        <authorList>
            <person name="Whitman W."/>
        </authorList>
    </citation>
    <scope>NUCLEOTIDE SEQUENCE [LARGE SCALE GENOMIC DNA]</scope>
    <source>
        <strain evidence="3 4">M8UP14</strain>
    </source>
</reference>
<name>A0A7W7ZFI6_9BACT</name>
<dbReference type="RefSeq" id="WP_184219403.1">
    <property type="nucleotide sequence ID" value="NZ_JACHIP010000005.1"/>
</dbReference>
<comment type="caution">
    <text evidence="3">The sequence shown here is derived from an EMBL/GenBank/DDBJ whole genome shotgun (WGS) entry which is preliminary data.</text>
</comment>
<feature type="chain" id="PRO_5030925942" description="Lipoprotein" evidence="2">
    <location>
        <begin position="23"/>
        <end position="191"/>
    </location>
</feature>
<evidence type="ECO:0000313" key="4">
    <source>
        <dbReference type="Proteomes" id="UP000540989"/>
    </source>
</evidence>
<dbReference type="PROSITE" id="PS51257">
    <property type="entry name" value="PROKAR_LIPOPROTEIN"/>
    <property type="match status" value="1"/>
</dbReference>
<dbReference type="AlphaFoldDB" id="A0A7W7ZFI6"/>
<evidence type="ECO:0000313" key="3">
    <source>
        <dbReference type="EMBL" id="MBB5058882.1"/>
    </source>
</evidence>
<evidence type="ECO:0008006" key="5">
    <source>
        <dbReference type="Google" id="ProtNLM"/>
    </source>
</evidence>
<gene>
    <name evidence="3" type="ORF">HDF16_003605</name>
</gene>
<dbReference type="EMBL" id="JACHIP010000005">
    <property type="protein sequence ID" value="MBB5058882.1"/>
    <property type="molecule type" value="Genomic_DNA"/>
</dbReference>
<keyword evidence="4" id="KW-1185">Reference proteome</keyword>
<evidence type="ECO:0000256" key="2">
    <source>
        <dbReference type="SAM" id="SignalP"/>
    </source>
</evidence>